<reference evidence="10 11" key="1">
    <citation type="submission" date="2015-09" db="EMBL/GenBank/DDBJ databases">
        <authorList>
            <consortium name="Pathogen Informatics"/>
        </authorList>
    </citation>
    <scope>NUCLEOTIDE SEQUENCE [LARGE SCALE GENOMIC DNA]</scope>
    <source>
        <strain evidence="10 11">2789STDY5834914</strain>
    </source>
</reference>
<keyword evidence="5" id="KW-0572">Peptidoglycan-anchor</keyword>
<feature type="signal peptide" evidence="8">
    <location>
        <begin position="1"/>
        <end position="27"/>
    </location>
</feature>
<dbReference type="InterPro" id="IPR013783">
    <property type="entry name" value="Ig-like_fold"/>
</dbReference>
<keyword evidence="7" id="KW-0812">Transmembrane</keyword>
<feature type="domain" description="Gram-positive cocci surface proteins LPxTG" evidence="9">
    <location>
        <begin position="1156"/>
        <end position="1191"/>
    </location>
</feature>
<evidence type="ECO:0000256" key="4">
    <source>
        <dbReference type="ARBA" id="ARBA00022729"/>
    </source>
</evidence>
<evidence type="ECO:0000256" key="1">
    <source>
        <dbReference type="ARBA" id="ARBA00007257"/>
    </source>
</evidence>
<dbReference type="PROSITE" id="PS50847">
    <property type="entry name" value="GRAM_POS_ANCHORING"/>
    <property type="match status" value="1"/>
</dbReference>
<keyword evidence="4 8" id="KW-0732">Signal</keyword>
<name>A0A174TRJ3_9FIRM</name>
<protein>
    <submittedName>
        <fullName evidence="10">Predicted outer membrane protein</fullName>
    </submittedName>
</protein>
<dbReference type="Pfam" id="PF17802">
    <property type="entry name" value="SpaA"/>
    <property type="match status" value="1"/>
</dbReference>
<dbReference type="InterPro" id="IPR019931">
    <property type="entry name" value="LPXTG_anchor"/>
</dbReference>
<dbReference type="RefSeq" id="WP_055284468.1">
    <property type="nucleotide sequence ID" value="NZ_CZAY01000025.1"/>
</dbReference>
<accession>A0A174TRJ3</accession>
<dbReference type="PANTHER" id="PTHR36108:SF13">
    <property type="entry name" value="COLOSSIN-B-RELATED"/>
    <property type="match status" value="1"/>
</dbReference>
<evidence type="ECO:0000256" key="3">
    <source>
        <dbReference type="ARBA" id="ARBA00022525"/>
    </source>
</evidence>
<dbReference type="EMBL" id="CZAY01000025">
    <property type="protein sequence ID" value="CUQ10145.1"/>
    <property type="molecule type" value="Genomic_DNA"/>
</dbReference>
<feature type="region of interest" description="Disordered" evidence="6">
    <location>
        <begin position="1138"/>
        <end position="1158"/>
    </location>
</feature>
<dbReference type="Pfam" id="PF18202">
    <property type="entry name" value="TQ"/>
    <property type="match status" value="4"/>
</dbReference>
<evidence type="ECO:0000256" key="8">
    <source>
        <dbReference type="SAM" id="SignalP"/>
    </source>
</evidence>
<keyword evidence="3" id="KW-0964">Secreted</keyword>
<keyword evidence="2" id="KW-0134">Cell wall</keyword>
<gene>
    <name evidence="10" type="ORF">ERS852526_02817</name>
</gene>
<organism evidence="10 11">
    <name type="scientific">Dorea longicatena</name>
    <dbReference type="NCBI Taxonomy" id="88431"/>
    <lineage>
        <taxon>Bacteria</taxon>
        <taxon>Bacillati</taxon>
        <taxon>Bacillota</taxon>
        <taxon>Clostridia</taxon>
        <taxon>Lachnospirales</taxon>
        <taxon>Lachnospiraceae</taxon>
        <taxon>Dorea</taxon>
    </lineage>
</organism>
<dbReference type="AlphaFoldDB" id="A0A174TRJ3"/>
<dbReference type="Gene3D" id="2.60.40.3930">
    <property type="match status" value="4"/>
</dbReference>
<feature type="transmembrane region" description="Helical" evidence="7">
    <location>
        <begin position="1166"/>
        <end position="1186"/>
    </location>
</feature>
<evidence type="ECO:0000313" key="11">
    <source>
        <dbReference type="Proteomes" id="UP000095485"/>
    </source>
</evidence>
<sequence length="1191" mass="131123">MTKIQKSKKTIASLLAGILLCQVSAFGVSQTSVNAENPARKMSFEVVGEGSVTVTDVEDCIRTVQSGSEITVPDGMCIRVQSDAEEDTRISMKILDEEGRYELEDTSVTEGKSYWRDITAMGMNKKVVITFGNGAERSSVYSRRMVQARGNQQKPEVGDVFTGNCVVTAVNGGNGHTVHGVTMGGFTGILAGVTANGGCADHTAAAPYTGQECTYKYTITAVNKATGEVTGNLYCTSVTGATDGVTKDSSGRLIGYQRVSGTAVIHRSYNGYAKLKKGKTLTTLTDGNAEYSLEGAAYGVYSDRGATKENAVFTTDKNGESNTLELEEGMYYVKEKKAPKGYKLDERIYPVTVTSGQTAEVNVKDVPVYSDIELLLDKIDQESKEGKALGGGSLEGAEFTVRFYAGRYTQESLPEKPSKVWVLRTKKENDVCRSKLGKEYQISGDDFYYAENGDKPVLPLGTVSIEETKAPKGYMLEKAYIEGDNGKLAENYYLTQIVQNGNQTNIQGGNNYKIADRICRGDIEFQKKDEETQMAMAGIPFQITSVTTGECHRIMTDENGYFSSASDYTKHSKDTNSGQSESGVWFGTNSNGESVEVNDAYGAFPYDTYRLEELRCEENVDKVLYKGTFRISRDRYVVDLGTILNPDLTIATSAKDEATGTHYSNADEKVTIIDTVTYTGLKKGQEYVMKGTLMDRKTGEMILDGENRNITASKRFKPKTAEGSVEVKFDFDAKSLAGKSITIFEECMLDNTVIAVHKDLEDEDQMIHFPKLKTSVKDEVTDMKMVKAEKDMRIIDTVEYHNLKKGKKYKITGMLMDKETGKAARSASGRKITESVEFVAEGKDGTAEVEFVFDGSNLAGKTLVAFEKLYYGEKLYAVHTDLEDEAQTIHVPSAGTTASDKNTGTHHAYAGEYVELTDTIEYRNLLPGETYTLHGTVVEKETEQRLSEEKQQEFIPEKADGSIEIAFEINGTDLSGKTAVIYEEIKIDGKSIAEHKDPEAKEQSIYFPKIGTKAMDKKSKTQEGDAREKQTIIDQVSYENLLPGETYILKGVLMDKVDGKEMTDKNNRKITGRTTFTPEKSAGTVEMTFELDARELGGKAVVVFENLYDEEDHLIADEANIDNADQTIIYKNNEKSAVSPKINTDNPKPSSSIRKSPKTGVENHTFLWMLTLGSLGTAVAAGIAIYRKKRD</sequence>
<feature type="chain" id="PRO_5039251675" evidence="8">
    <location>
        <begin position="28"/>
        <end position="1191"/>
    </location>
</feature>
<evidence type="ECO:0000256" key="2">
    <source>
        <dbReference type="ARBA" id="ARBA00022512"/>
    </source>
</evidence>
<keyword evidence="7" id="KW-0472">Membrane</keyword>
<evidence type="ECO:0000256" key="6">
    <source>
        <dbReference type="SAM" id="MobiDB-lite"/>
    </source>
</evidence>
<dbReference type="OrthoDB" id="2295014at2"/>
<dbReference type="NCBIfam" id="NF033903">
    <property type="entry name" value="VaFE_rpt"/>
    <property type="match status" value="4"/>
</dbReference>
<dbReference type="Gene3D" id="2.60.40.10">
    <property type="entry name" value="Immunoglobulins"/>
    <property type="match status" value="2"/>
</dbReference>
<evidence type="ECO:0000259" key="9">
    <source>
        <dbReference type="PROSITE" id="PS50847"/>
    </source>
</evidence>
<comment type="similarity">
    <text evidence="1">Belongs to the serine-aspartate repeat-containing protein (SDr) family.</text>
</comment>
<dbReference type="GeneID" id="96230090"/>
<proteinExistence type="inferred from homology"/>
<evidence type="ECO:0000313" key="10">
    <source>
        <dbReference type="EMBL" id="CUQ10145.1"/>
    </source>
</evidence>
<evidence type="ECO:0000256" key="7">
    <source>
        <dbReference type="SAM" id="Phobius"/>
    </source>
</evidence>
<keyword evidence="7" id="KW-1133">Transmembrane helix</keyword>
<dbReference type="Proteomes" id="UP000095485">
    <property type="component" value="Unassembled WGS sequence"/>
</dbReference>
<dbReference type="InterPro" id="IPR041033">
    <property type="entry name" value="SpaA_PFL_dom_1"/>
</dbReference>
<dbReference type="PANTHER" id="PTHR36108">
    <property type="entry name" value="COLOSSIN-B-RELATED"/>
    <property type="match status" value="1"/>
</dbReference>
<dbReference type="InterPro" id="IPR041100">
    <property type="entry name" value="TQ"/>
</dbReference>
<evidence type="ECO:0000256" key="5">
    <source>
        <dbReference type="ARBA" id="ARBA00023088"/>
    </source>
</evidence>